<dbReference type="EMBL" id="SLWO01000012">
    <property type="protein sequence ID" value="TCO18200.1"/>
    <property type="molecule type" value="Genomic_DNA"/>
</dbReference>
<accession>A0A4R2H166</accession>
<sequence length="39" mass="4759">MQKAWEIPALFAFKKVYFFTIFEIENLRQVRNYNSQISS</sequence>
<dbReference type="AlphaFoldDB" id="A0A4R2H166"/>
<comment type="caution">
    <text evidence="1">The sequence shown here is derived from an EMBL/GenBank/DDBJ whole genome shotgun (WGS) entry which is preliminary data.</text>
</comment>
<protein>
    <submittedName>
        <fullName evidence="1">Uncharacterized protein</fullName>
    </submittedName>
</protein>
<gene>
    <name evidence="1" type="ORF">EV200_1126</name>
</gene>
<proteinExistence type="predicted"/>
<reference evidence="1 2" key="1">
    <citation type="submission" date="2019-03" db="EMBL/GenBank/DDBJ databases">
        <title>Genomic Encyclopedia of Type Strains, Phase IV (KMG-IV): sequencing the most valuable type-strain genomes for metagenomic binning, comparative biology and taxonomic classification.</title>
        <authorList>
            <person name="Goeker M."/>
        </authorList>
    </citation>
    <scope>NUCLEOTIDE SEQUENCE [LARGE SCALE GENOMIC DNA]</scope>
    <source>
        <strain evidence="1 2">DSM 103236</strain>
    </source>
</reference>
<evidence type="ECO:0000313" key="2">
    <source>
        <dbReference type="Proteomes" id="UP000295684"/>
    </source>
</evidence>
<name>A0A4R2H166_9SPHI</name>
<organism evidence="1 2">
    <name type="scientific">Pedobacter psychrotolerans</name>
    <dbReference type="NCBI Taxonomy" id="1843235"/>
    <lineage>
        <taxon>Bacteria</taxon>
        <taxon>Pseudomonadati</taxon>
        <taxon>Bacteroidota</taxon>
        <taxon>Sphingobacteriia</taxon>
        <taxon>Sphingobacteriales</taxon>
        <taxon>Sphingobacteriaceae</taxon>
        <taxon>Pedobacter</taxon>
    </lineage>
</organism>
<evidence type="ECO:0000313" key="1">
    <source>
        <dbReference type="EMBL" id="TCO18200.1"/>
    </source>
</evidence>
<dbReference type="Proteomes" id="UP000295684">
    <property type="component" value="Unassembled WGS sequence"/>
</dbReference>